<dbReference type="GO" id="GO:0016020">
    <property type="term" value="C:membrane"/>
    <property type="evidence" value="ECO:0007669"/>
    <property type="project" value="UniProtKB-SubCell"/>
</dbReference>
<dbReference type="AlphaFoldDB" id="A0AAV6H1Z2"/>
<comment type="caution">
    <text evidence="14">The sequence shown here is derived from an EMBL/GenBank/DDBJ whole genome shotgun (WGS) entry which is preliminary data.</text>
</comment>
<keyword evidence="5 7" id="KW-0472">Membrane</keyword>
<evidence type="ECO:0000256" key="2">
    <source>
        <dbReference type="ARBA" id="ARBA00006166"/>
    </source>
</evidence>
<feature type="compositionally biased region" description="Gly residues" evidence="6">
    <location>
        <begin position="655"/>
        <end position="687"/>
    </location>
</feature>
<evidence type="ECO:0000256" key="4">
    <source>
        <dbReference type="ARBA" id="ARBA00022989"/>
    </source>
</evidence>
<dbReference type="PANTHER" id="PTHR13388:SF23">
    <property type="entry name" value="TRANSMEMBRANE PROTEIN 132C"/>
    <property type="match status" value="1"/>
</dbReference>
<evidence type="ECO:0000259" key="12">
    <source>
        <dbReference type="Pfam" id="PF23486"/>
    </source>
</evidence>
<dbReference type="InterPro" id="IPR026307">
    <property type="entry name" value="TMEM132"/>
</dbReference>
<dbReference type="InterPro" id="IPR031436">
    <property type="entry name" value="TMEM132_C"/>
</dbReference>
<keyword evidence="4 7" id="KW-1133">Transmembrane helix</keyword>
<feature type="domain" description="Transmembrane protein TMEM132 second Ig-like" evidence="11">
    <location>
        <begin position="3"/>
        <end position="87"/>
    </location>
</feature>
<evidence type="ECO:0000259" key="8">
    <source>
        <dbReference type="Pfam" id="PF15706"/>
    </source>
</evidence>
<dbReference type="PANTHER" id="PTHR13388">
    <property type="entry name" value="DETONATOR, ISOFORM E"/>
    <property type="match status" value="1"/>
</dbReference>
<dbReference type="Pfam" id="PF15706">
    <property type="entry name" value="TMEM132_C"/>
    <property type="match status" value="1"/>
</dbReference>
<accession>A0AAV6H1Z2</accession>
<evidence type="ECO:0000259" key="13">
    <source>
        <dbReference type="Pfam" id="PF23487"/>
    </source>
</evidence>
<dbReference type="InterPro" id="IPR055422">
    <property type="entry name" value="Ig_TMEM132_2nd"/>
</dbReference>
<comment type="subcellular location">
    <subcellularLocation>
        <location evidence="1">Membrane</location>
        <topology evidence="1">Single-pass type I membrane protein</topology>
    </subcellularLocation>
</comment>
<feature type="domain" description="Transmembrane protein TMEM132 sixth" evidence="13">
    <location>
        <begin position="519"/>
        <end position="632"/>
    </location>
</feature>
<sequence>GGAADQLPCVTVFAFWQTQEVRASCLLGARRGTCLVALEPPAGWFSPVVGSSSRERLSMEAPSARGNTVELYYQARPSEEGRCQDAGGKGGAAGGGGGGRGARERVQLRAEYTPVTPMTRIGSVRLLQETQGAAPVTQLRLGDAIFIQTSSKPLKQTDIATFYVLIRSTSLLDTFTLRASLKKGVSFRTATPSNTLLWDTTMDTSADGTIAVICQQRSSGKRPNSKLLEILQMDFEVEELSTQAESQVIAWQLVLPSDARATGQMEGTMRIYTTQRDFIGLAPLVLDTEIINTAILTGKRVAVPVRTVAVEANGSVTDVSDFTDCSSTDEDVLKVSDRCDYVYVNGKEQRGRVRMTVNFTYSYLSTQLEMSVWVPRLPLQIELSDNELSQIKGWRIPIQATKRLGWSSDEEDRKGKGCMLQFQHALVRVVTHFVAEQSEARGSGPREPLAIFLGSDWQVDVTKLVRYFLKVEDPRIARLQAGRVLSGKDVGTTKIQVFSPLSDSILAERTVRVLEERVSIMELGLQLVSGLSLSLQLSPGSDRAVLATATTQEELSNPKQEAVLSSWLQFSDGSLTPLDFYDPMHYRLSVTSLDEGVVSVQGEPPAVSVVAEGEGQGALVRVEMGICEACHKSKRKTVLAVGLGSLKVKFQVGGRRAGSGGGNRTGAEEGGGTGPGGGTTGKDGGSDYGNDGEEVAEGKQPGSALPGTGTEQDVASSSVSEREESAMRKLSTTTKPTVRDSRGSGGSPGGANSSDDLGKGPGNLVNYNNFPAQVEVPKSVETEANDNSGAAKNGEDGDGDDEEVGAGSLDNPLGLRPLTDLEIGMYALLGVFCLAILVFLVNCMSYLVKFRHKQLPAQGGSEPAGHHHHHRHDWVWLGTDAELVMSAPGSPMQHEQHLLHQHHHAHAQQATTVIDIDRTGSLAHRGHCPALGSPAVATGNTVAAVTGGVMVGGCQGGTLVRGGGGGGGGEGPAGLARGEAVHSPTSKRKRVQFTTFGSLDRHSPHLPPRVNGNGGIHWVGKESSDCCDGGGGDDDGESETQVPDSDSLEQL</sequence>
<dbReference type="Proteomes" id="UP000823561">
    <property type="component" value="Chromosome 5"/>
</dbReference>
<feature type="domain" description="Transmembrane protein TMEM132 fifth" evidence="12">
    <location>
        <begin position="380"/>
        <end position="518"/>
    </location>
</feature>
<dbReference type="Pfam" id="PF23486">
    <property type="entry name" value="Ig_TMEM132_5th"/>
    <property type="match status" value="1"/>
</dbReference>
<proteinExistence type="inferred from homology"/>
<feature type="compositionally biased region" description="Gly residues" evidence="6">
    <location>
        <begin position="87"/>
        <end position="100"/>
    </location>
</feature>
<comment type="similarity">
    <text evidence="2">Belongs to the TMEM132 family.</text>
</comment>
<reference evidence="14" key="1">
    <citation type="submission" date="2020-10" db="EMBL/GenBank/DDBJ databases">
        <title>Chromosome-scale genome assembly of the Allis shad, Alosa alosa.</title>
        <authorList>
            <person name="Margot Z."/>
            <person name="Christophe K."/>
            <person name="Cabau C."/>
            <person name="Louis A."/>
            <person name="Berthelot C."/>
            <person name="Parey E."/>
            <person name="Roest Crollius H."/>
            <person name="Montfort J."/>
            <person name="Robinson-Rechavi M."/>
            <person name="Bucao C."/>
            <person name="Bouchez O."/>
            <person name="Gislard M."/>
            <person name="Lluch J."/>
            <person name="Milhes M."/>
            <person name="Lampietro C."/>
            <person name="Lopez Roques C."/>
            <person name="Donnadieu C."/>
            <person name="Braasch I."/>
            <person name="Desvignes T."/>
            <person name="Postlethwait J."/>
            <person name="Bobe J."/>
            <person name="Guiguen Y."/>
        </authorList>
    </citation>
    <scope>NUCLEOTIDE SEQUENCE</scope>
    <source>
        <strain evidence="14">M-15738</strain>
        <tissue evidence="14">Blood</tissue>
    </source>
</reference>
<dbReference type="InterPro" id="IPR055423">
    <property type="entry name" value="Ig_TMEM132_5th"/>
</dbReference>
<dbReference type="Pfam" id="PF23481">
    <property type="entry name" value="Ig_TMEM132_2nd"/>
    <property type="match status" value="1"/>
</dbReference>
<feature type="compositionally biased region" description="Gly residues" evidence="6">
    <location>
        <begin position="963"/>
        <end position="972"/>
    </location>
</feature>
<organism evidence="14 15">
    <name type="scientific">Alosa alosa</name>
    <name type="common">allis shad</name>
    <dbReference type="NCBI Taxonomy" id="278164"/>
    <lineage>
        <taxon>Eukaryota</taxon>
        <taxon>Metazoa</taxon>
        <taxon>Chordata</taxon>
        <taxon>Craniata</taxon>
        <taxon>Vertebrata</taxon>
        <taxon>Euteleostomi</taxon>
        <taxon>Actinopterygii</taxon>
        <taxon>Neopterygii</taxon>
        <taxon>Teleostei</taxon>
        <taxon>Clupei</taxon>
        <taxon>Clupeiformes</taxon>
        <taxon>Clupeoidei</taxon>
        <taxon>Clupeidae</taxon>
        <taxon>Alosa</taxon>
    </lineage>
</organism>
<feature type="non-terminal residue" evidence="14">
    <location>
        <position position="1"/>
    </location>
</feature>
<protein>
    <recommendedName>
        <fullName evidence="16">Transmembrane protein 132D</fullName>
    </recommendedName>
</protein>
<dbReference type="Pfam" id="PF16070">
    <property type="entry name" value="Ig_TMEM132_4th"/>
    <property type="match status" value="1"/>
</dbReference>
<evidence type="ECO:0000259" key="10">
    <source>
        <dbReference type="Pfam" id="PF23039"/>
    </source>
</evidence>
<dbReference type="InterPro" id="IPR055421">
    <property type="entry name" value="TMEM132_3rd"/>
</dbReference>
<dbReference type="Pfam" id="PF23039">
    <property type="entry name" value="TMEM132_3rd"/>
    <property type="match status" value="1"/>
</dbReference>
<feature type="domain" description="Transmembrane protein family 132 fourth" evidence="9">
    <location>
        <begin position="280"/>
        <end position="377"/>
    </location>
</feature>
<feature type="compositionally biased region" description="Polar residues" evidence="6">
    <location>
        <begin position="1040"/>
        <end position="1051"/>
    </location>
</feature>
<evidence type="ECO:0000259" key="11">
    <source>
        <dbReference type="Pfam" id="PF23481"/>
    </source>
</evidence>
<feature type="region of interest" description="Disordered" evidence="6">
    <location>
        <begin position="653"/>
        <end position="768"/>
    </location>
</feature>
<feature type="region of interest" description="Disordered" evidence="6">
    <location>
        <begin position="784"/>
        <end position="813"/>
    </location>
</feature>
<evidence type="ECO:0000256" key="6">
    <source>
        <dbReference type="SAM" id="MobiDB-lite"/>
    </source>
</evidence>
<feature type="transmembrane region" description="Helical" evidence="7">
    <location>
        <begin position="823"/>
        <end position="848"/>
    </location>
</feature>
<feature type="domain" description="Transmembrane protein TMEM132 C-terminal" evidence="8">
    <location>
        <begin position="814"/>
        <end position="881"/>
    </location>
</feature>
<dbReference type="InterPro" id="IPR055424">
    <property type="entry name" value="Ig_TMEM132_6th"/>
</dbReference>
<gene>
    <name evidence="14" type="ORF">AALO_G00069840</name>
</gene>
<evidence type="ECO:0000313" key="14">
    <source>
        <dbReference type="EMBL" id="KAG5281314.1"/>
    </source>
</evidence>
<name>A0AAV6H1Z2_9TELE</name>
<dbReference type="InterPro" id="IPR031437">
    <property type="entry name" value="Ig_TMEM132_4th"/>
</dbReference>
<feature type="region of interest" description="Disordered" evidence="6">
    <location>
        <begin position="80"/>
        <end position="102"/>
    </location>
</feature>
<evidence type="ECO:0000256" key="3">
    <source>
        <dbReference type="ARBA" id="ARBA00022692"/>
    </source>
</evidence>
<evidence type="ECO:0008006" key="16">
    <source>
        <dbReference type="Google" id="ProtNLM"/>
    </source>
</evidence>
<keyword evidence="15" id="KW-1185">Reference proteome</keyword>
<dbReference type="EMBL" id="JADWDJ010000005">
    <property type="protein sequence ID" value="KAG5281314.1"/>
    <property type="molecule type" value="Genomic_DNA"/>
</dbReference>
<evidence type="ECO:0000259" key="9">
    <source>
        <dbReference type="Pfam" id="PF16070"/>
    </source>
</evidence>
<feature type="domain" description="Transmembrane protein TMEM132 cohesin-like" evidence="10">
    <location>
        <begin position="136"/>
        <end position="278"/>
    </location>
</feature>
<evidence type="ECO:0000256" key="7">
    <source>
        <dbReference type="SAM" id="Phobius"/>
    </source>
</evidence>
<evidence type="ECO:0000313" key="15">
    <source>
        <dbReference type="Proteomes" id="UP000823561"/>
    </source>
</evidence>
<feature type="region of interest" description="Disordered" evidence="6">
    <location>
        <begin position="963"/>
        <end position="1051"/>
    </location>
</feature>
<evidence type="ECO:0000256" key="1">
    <source>
        <dbReference type="ARBA" id="ARBA00004479"/>
    </source>
</evidence>
<keyword evidence="3 7" id="KW-0812">Transmembrane</keyword>
<dbReference type="Pfam" id="PF23487">
    <property type="entry name" value="Ig_TMEM132_6th"/>
    <property type="match status" value="1"/>
</dbReference>
<evidence type="ECO:0000256" key="5">
    <source>
        <dbReference type="ARBA" id="ARBA00023136"/>
    </source>
</evidence>